<name>A0A9X3WPQ4_9BACI</name>
<proteinExistence type="predicted"/>
<evidence type="ECO:0000313" key="1">
    <source>
        <dbReference type="EMBL" id="MDC3421169.1"/>
    </source>
</evidence>
<accession>A0A9X3WPQ4</accession>
<organism evidence="1 2">
    <name type="scientific">Aquibacillus koreensis</name>
    <dbReference type="NCBI Taxonomy" id="279446"/>
    <lineage>
        <taxon>Bacteria</taxon>
        <taxon>Bacillati</taxon>
        <taxon>Bacillota</taxon>
        <taxon>Bacilli</taxon>
        <taxon>Bacillales</taxon>
        <taxon>Bacillaceae</taxon>
        <taxon>Aquibacillus</taxon>
    </lineage>
</organism>
<dbReference type="SUPFAM" id="SSF52091">
    <property type="entry name" value="SpoIIaa-like"/>
    <property type="match status" value="1"/>
</dbReference>
<evidence type="ECO:0000313" key="2">
    <source>
        <dbReference type="Proteomes" id="UP001145072"/>
    </source>
</evidence>
<comment type="caution">
    <text evidence="1">The sequence shown here is derived from an EMBL/GenBank/DDBJ whole genome shotgun (WGS) entry which is preliminary data.</text>
</comment>
<dbReference type="AlphaFoldDB" id="A0A9X3WPQ4"/>
<dbReference type="Proteomes" id="UP001145072">
    <property type="component" value="Unassembled WGS sequence"/>
</dbReference>
<dbReference type="InterPro" id="IPR021866">
    <property type="entry name" value="SpoIIAA-like"/>
</dbReference>
<dbReference type="RefSeq" id="WP_259871734.1">
    <property type="nucleotide sequence ID" value="NZ_JAMQJZ010000009.1"/>
</dbReference>
<dbReference type="InterPro" id="IPR036513">
    <property type="entry name" value="STAS_dom_sf"/>
</dbReference>
<sequence length="127" mass="14353">MHNIKVIDKTKNILGIEWSGKVSVEDVEQANQKIENTLSELSWTSFDVLVDMRDITVLVPETQQELVKHQAWAIEKGMNRAAVVVSSAIAKLQLRRTAKESSHDNEHHFTSTEEALEFLTKAEQPVS</sequence>
<protein>
    <submittedName>
        <fullName evidence="1">STAS/SEC14 domain-containing protein</fullName>
    </submittedName>
</protein>
<dbReference type="EMBL" id="JAMQJZ010000009">
    <property type="protein sequence ID" value="MDC3421169.1"/>
    <property type="molecule type" value="Genomic_DNA"/>
</dbReference>
<keyword evidence="2" id="KW-1185">Reference proteome</keyword>
<dbReference type="Pfam" id="PF11964">
    <property type="entry name" value="SpoIIAA-like"/>
    <property type="match status" value="1"/>
</dbReference>
<dbReference type="Gene3D" id="3.40.50.10600">
    <property type="entry name" value="SpoIIaa-like domains"/>
    <property type="match status" value="1"/>
</dbReference>
<dbReference type="InterPro" id="IPR038396">
    <property type="entry name" value="SpoIIAA-like_sf"/>
</dbReference>
<reference evidence="1" key="1">
    <citation type="submission" date="2022-06" db="EMBL/GenBank/DDBJ databases">
        <title>Aquibacillus sp. a new bacterium isolated from soil saline samples.</title>
        <authorList>
            <person name="Galisteo C."/>
            <person name="De La Haba R."/>
            <person name="Sanchez-Porro C."/>
            <person name="Ventosa A."/>
        </authorList>
    </citation>
    <scope>NUCLEOTIDE SEQUENCE</scope>
    <source>
        <strain evidence="1">JCM 12387</strain>
    </source>
</reference>
<gene>
    <name evidence="1" type="ORF">NC661_12390</name>
</gene>